<dbReference type="Proteomes" id="UP000500961">
    <property type="component" value="Chromosome"/>
</dbReference>
<dbReference type="EMBL" id="CP041345">
    <property type="protein sequence ID" value="QKG79616.1"/>
    <property type="molecule type" value="Genomic_DNA"/>
</dbReference>
<organism evidence="1 2">
    <name type="scientific">Tenuifilum thalassicum</name>
    <dbReference type="NCBI Taxonomy" id="2590900"/>
    <lineage>
        <taxon>Bacteria</taxon>
        <taxon>Pseudomonadati</taxon>
        <taxon>Bacteroidota</taxon>
        <taxon>Bacteroidia</taxon>
        <taxon>Bacteroidales</taxon>
        <taxon>Tenuifilaceae</taxon>
        <taxon>Tenuifilum</taxon>
    </lineage>
</organism>
<reference evidence="1 2" key="1">
    <citation type="submission" date="2019-07" db="EMBL/GenBank/DDBJ databases">
        <title>Thalassofilum flectens gen. nov., sp. nov., a novel moderate thermophilic anaerobe from a shallow sea hot spring in Kunashir Island (Russia), representing a new family in the order Bacteroidales, and proposal of Thalassofilacea fam. nov.</title>
        <authorList>
            <person name="Kochetkova T.V."/>
            <person name="Podosokorskaya O.A."/>
            <person name="Novikov A."/>
            <person name="Elcheninov A.G."/>
            <person name="Toshchakov S.V."/>
            <person name="Kublanov I.V."/>
        </authorList>
    </citation>
    <scope>NUCLEOTIDE SEQUENCE [LARGE SCALE GENOMIC DNA]</scope>
    <source>
        <strain evidence="1 2">38-H</strain>
    </source>
</reference>
<evidence type="ECO:0000313" key="1">
    <source>
        <dbReference type="EMBL" id="QKG79616.1"/>
    </source>
</evidence>
<dbReference type="AlphaFoldDB" id="A0A7D3XLQ3"/>
<dbReference type="RefSeq" id="WP_173073526.1">
    <property type="nucleotide sequence ID" value="NZ_CP041345.1"/>
</dbReference>
<accession>A0A7D3XLQ3</accession>
<keyword evidence="2" id="KW-1185">Reference proteome</keyword>
<sequence length="166" mass="18434">MSIILALVVFFLTSPINTFSQERTFKNKQGGKSSCIANDSLLSFLPKGTIINKRTKDKIYCFLPYNTKIQGYLCRGDENRGWETVFYANGKLALAWLAKPEDIQGVPCAPASFWTELFGGSAAVSFHVNGKLAKCKLSRDAIINGRSFEKGDLLSFDPKGRLILEK</sequence>
<name>A0A7D3XLQ3_9BACT</name>
<proteinExistence type="predicted"/>
<dbReference type="KEGG" id="ttz:FHG85_04850"/>
<evidence type="ECO:0000313" key="2">
    <source>
        <dbReference type="Proteomes" id="UP000500961"/>
    </source>
</evidence>
<gene>
    <name evidence="1" type="ORF">FHG85_04850</name>
</gene>
<protein>
    <submittedName>
        <fullName evidence="1">Uncharacterized protein</fullName>
    </submittedName>
</protein>